<feature type="transmembrane region" description="Helical" evidence="2">
    <location>
        <begin position="296"/>
        <end position="319"/>
    </location>
</feature>
<accession>A0A183VQD8</accession>
<feature type="compositionally biased region" description="Low complexity" evidence="1">
    <location>
        <begin position="1"/>
        <end position="15"/>
    </location>
</feature>
<name>A0A183VQD8_TRIRE</name>
<proteinExistence type="predicted"/>
<keyword evidence="2" id="KW-0472">Membrane</keyword>
<keyword evidence="2" id="KW-1133">Transmembrane helix</keyword>
<dbReference type="WBParaSite" id="TREG1_103020.1">
    <property type="protein sequence ID" value="TREG1_103020.1"/>
    <property type="gene ID" value="TREG1_103020"/>
</dbReference>
<reference evidence="4" key="2">
    <citation type="submission" date="2023-11" db="UniProtKB">
        <authorList>
            <consortium name="WormBaseParasite"/>
        </authorList>
    </citation>
    <scope>IDENTIFICATION</scope>
</reference>
<keyword evidence="2" id="KW-0812">Transmembrane</keyword>
<organism evidence="3 4">
    <name type="scientific">Trichobilharzia regenti</name>
    <name type="common">Nasal bird schistosome</name>
    <dbReference type="NCBI Taxonomy" id="157069"/>
    <lineage>
        <taxon>Eukaryota</taxon>
        <taxon>Metazoa</taxon>
        <taxon>Spiralia</taxon>
        <taxon>Lophotrochozoa</taxon>
        <taxon>Platyhelminthes</taxon>
        <taxon>Trematoda</taxon>
        <taxon>Digenea</taxon>
        <taxon>Strigeidida</taxon>
        <taxon>Schistosomatoidea</taxon>
        <taxon>Schistosomatidae</taxon>
        <taxon>Trichobilharzia</taxon>
    </lineage>
</organism>
<dbReference type="OrthoDB" id="6239002at2759"/>
<evidence type="ECO:0000313" key="3">
    <source>
        <dbReference type="Proteomes" id="UP000050795"/>
    </source>
</evidence>
<dbReference type="Proteomes" id="UP000050795">
    <property type="component" value="Unassembled WGS sequence"/>
</dbReference>
<protein>
    <submittedName>
        <fullName evidence="4">Synapse differentiation-inducing gene protein 1-like</fullName>
    </submittedName>
</protein>
<keyword evidence="3" id="KW-1185">Reference proteome</keyword>
<evidence type="ECO:0000256" key="2">
    <source>
        <dbReference type="SAM" id="Phobius"/>
    </source>
</evidence>
<evidence type="ECO:0000256" key="1">
    <source>
        <dbReference type="SAM" id="MobiDB-lite"/>
    </source>
</evidence>
<feature type="compositionally biased region" description="Acidic residues" evidence="1">
    <location>
        <begin position="38"/>
        <end position="51"/>
    </location>
</feature>
<sequence>MNGIQQSSSAQSTSSPHAENFSPNHPNPDETSNHVIQEEGEEEEEYEDNDESITNHHNLVNTSGKVCGAAFNTLPIYDPQGSLVGLQTPVDRNMLEEFNNEGRNGPFVYNTSLQPAYYNQHHPQYNLTVQQNASIIPTDYNIPYAAYTTNPLNRHLCTPLPCQQQQQQQQYYQQNYSHILNHQQTQQQQQQQNQQQSYFVHQYQPQAAKAFLVRSASAIAGVDQNGYNNPEIFKPLSSEETFDKCPIVCSLFAIFCCPITIWCSVPALAYSLCAYTDYRASDTNRYRRKSDIARHLVITACVVGLLLCLTWGILTFFYYEFMLSVFNDVVRVVSHRIRSGT</sequence>
<feature type="transmembrane region" description="Helical" evidence="2">
    <location>
        <begin position="251"/>
        <end position="275"/>
    </location>
</feature>
<dbReference type="AlphaFoldDB" id="A0A183VQD8"/>
<feature type="region of interest" description="Disordered" evidence="1">
    <location>
        <begin position="1"/>
        <end position="57"/>
    </location>
</feature>
<reference evidence="3" key="1">
    <citation type="submission" date="2022-06" db="EMBL/GenBank/DDBJ databases">
        <authorList>
            <person name="Berger JAMES D."/>
            <person name="Berger JAMES D."/>
        </authorList>
    </citation>
    <scope>NUCLEOTIDE SEQUENCE [LARGE SCALE GENOMIC DNA]</scope>
</reference>
<evidence type="ECO:0000313" key="4">
    <source>
        <dbReference type="WBParaSite" id="TREG1_103020.1"/>
    </source>
</evidence>